<dbReference type="Proteomes" id="UP000008333">
    <property type="component" value="Unassembled WGS sequence"/>
</dbReference>
<dbReference type="OMA" id="CARILKY"/>
<dbReference type="KEGG" id="pvx:PVX_006580"/>
<organism evidence="1 2">
    <name type="scientific">Plasmodium vivax (strain Salvador I)</name>
    <dbReference type="NCBI Taxonomy" id="126793"/>
    <lineage>
        <taxon>Eukaryota</taxon>
        <taxon>Sar</taxon>
        <taxon>Alveolata</taxon>
        <taxon>Apicomplexa</taxon>
        <taxon>Aconoidasida</taxon>
        <taxon>Haemosporida</taxon>
        <taxon>Plasmodiidae</taxon>
        <taxon>Plasmodium</taxon>
        <taxon>Plasmodium (Plasmodium)</taxon>
    </lineage>
</organism>
<dbReference type="GeneID" id="5471746"/>
<gene>
    <name evidence="1" type="ORF">PVX_006580</name>
</gene>
<keyword evidence="2" id="KW-1185">Reference proteome</keyword>
<dbReference type="InParanoid" id="A5KD49"/>
<accession>A5KD49</accession>
<dbReference type="RefSeq" id="XP_001612513.1">
    <property type="nucleotide sequence ID" value="XM_001612463.1"/>
</dbReference>
<dbReference type="EMBL" id="AAKM01000140">
    <property type="protein sequence ID" value="EDL42720.1"/>
    <property type="molecule type" value="Genomic_DNA"/>
</dbReference>
<reference evidence="1 2" key="1">
    <citation type="journal article" date="2008" name="Nature">
        <title>Comparative genomics of the neglected human malaria parasite Plasmodium vivax.</title>
        <authorList>
            <person name="Carlton J.M."/>
            <person name="Adams J.H."/>
            <person name="Silva J.C."/>
            <person name="Bidwell S.L."/>
            <person name="Lorenzi H."/>
            <person name="Caler E."/>
            <person name="Crabtree J."/>
            <person name="Angiuoli S.V."/>
            <person name="Merino E.F."/>
            <person name="Amedeo P."/>
            <person name="Cheng Q."/>
            <person name="Coulson R.M."/>
            <person name="Crabb B.S."/>
            <person name="Del Portillo H.A."/>
            <person name="Essien K."/>
            <person name="Feldblyum T.V."/>
            <person name="Fernandez-Becerra C."/>
            <person name="Gilson P.R."/>
            <person name="Gueye A.H."/>
            <person name="Guo X."/>
            <person name="Kang'a S."/>
            <person name="Kooij T.W."/>
            <person name="Korsinczky M."/>
            <person name="Meyer E.V."/>
            <person name="Nene V."/>
            <person name="Paulsen I."/>
            <person name="White O."/>
            <person name="Ralph S.A."/>
            <person name="Ren Q."/>
            <person name="Sargeant T.J."/>
            <person name="Salzberg S.L."/>
            <person name="Stoeckert C.J."/>
            <person name="Sullivan S.A."/>
            <person name="Yamamoto M.M."/>
            <person name="Hoffman S.L."/>
            <person name="Wortman J.R."/>
            <person name="Gardner M.J."/>
            <person name="Galinski M.R."/>
            <person name="Barnwell J.W."/>
            <person name="Fraser-Liggett C.M."/>
        </authorList>
    </citation>
    <scope>NUCLEOTIDE SEQUENCE [LARGE SCALE GENOMIC DNA]</scope>
    <source>
        <strain evidence="1 2">Salvador I</strain>
    </source>
</reference>
<dbReference type="PhylomeDB" id="A5KD49"/>
<dbReference type="VEuPathDB" id="PlasmoDB:PVX_006580"/>
<comment type="caution">
    <text evidence="1">The sequence shown here is derived from an EMBL/GenBank/DDBJ whole genome shotgun (WGS) entry which is preliminary data.</text>
</comment>
<protein>
    <submittedName>
        <fullName evidence="1">Variable surface protein Vir14, putative</fullName>
    </submittedName>
</protein>
<sequence>MLGGSEQYWKKFQRFAFSFSGELNSENYYDKLDNTTEFSKYFPLCNKLITYPNGRKVKIICAKLLKYLITNKILRSKDNEYDFCILLNYWVFNSLNLIFQSKYNSYIYRAFGDIELIWNSFIEDNLKETKNETCTAISKLITPDDWKYRKELYDYFADYNQIIQNIKLFPNRCEDFYEYIESKAHLYEHFSNRCQSSNQNMCPDFYKDCIEYDPKKVLRTLSCHDKMEEKKAALLKLKPEYSGAMRSDRQPEAAVPEAVMLSSGDSELNRVNSHPATKAGNILLGVVATSLTSGALYRFTPLGNMLRNGFGRNHNMRNFNGGDNGLFDYASESFNPYLGGAEEHYIGYHPA</sequence>
<proteinExistence type="predicted"/>
<evidence type="ECO:0000313" key="2">
    <source>
        <dbReference type="Proteomes" id="UP000008333"/>
    </source>
</evidence>
<name>A5KD49_PLAVS</name>
<dbReference type="InterPro" id="IPR008780">
    <property type="entry name" value="Plasmodium_Vir"/>
</dbReference>
<dbReference type="Pfam" id="PF05795">
    <property type="entry name" value="Plasmodium_Vir"/>
    <property type="match status" value="1"/>
</dbReference>
<evidence type="ECO:0000313" key="1">
    <source>
        <dbReference type="EMBL" id="EDL42720.1"/>
    </source>
</evidence>
<dbReference type="AlphaFoldDB" id="A5KD49"/>